<evidence type="ECO:0000313" key="2">
    <source>
        <dbReference type="EMBL" id="CAH1404945.1"/>
    </source>
</evidence>
<evidence type="ECO:0000313" key="3">
    <source>
        <dbReference type="Proteomes" id="UP001152798"/>
    </source>
</evidence>
<protein>
    <submittedName>
        <fullName evidence="2">Uncharacterized protein</fullName>
    </submittedName>
</protein>
<organism evidence="2 3">
    <name type="scientific">Nezara viridula</name>
    <name type="common">Southern green stink bug</name>
    <name type="synonym">Cimex viridulus</name>
    <dbReference type="NCBI Taxonomy" id="85310"/>
    <lineage>
        <taxon>Eukaryota</taxon>
        <taxon>Metazoa</taxon>
        <taxon>Ecdysozoa</taxon>
        <taxon>Arthropoda</taxon>
        <taxon>Hexapoda</taxon>
        <taxon>Insecta</taxon>
        <taxon>Pterygota</taxon>
        <taxon>Neoptera</taxon>
        <taxon>Paraneoptera</taxon>
        <taxon>Hemiptera</taxon>
        <taxon>Heteroptera</taxon>
        <taxon>Panheteroptera</taxon>
        <taxon>Pentatomomorpha</taxon>
        <taxon>Pentatomoidea</taxon>
        <taxon>Pentatomidae</taxon>
        <taxon>Pentatominae</taxon>
        <taxon>Nezara</taxon>
    </lineage>
</organism>
<name>A0A9P0HN45_NEZVI</name>
<evidence type="ECO:0000256" key="1">
    <source>
        <dbReference type="SAM" id="MobiDB-lite"/>
    </source>
</evidence>
<feature type="compositionally biased region" description="Low complexity" evidence="1">
    <location>
        <begin position="61"/>
        <end position="70"/>
    </location>
</feature>
<accession>A0A9P0HN45</accession>
<gene>
    <name evidence="2" type="ORF">NEZAVI_LOCUS13256</name>
</gene>
<proteinExistence type="predicted"/>
<feature type="compositionally biased region" description="Pro residues" evidence="1">
    <location>
        <begin position="46"/>
        <end position="60"/>
    </location>
</feature>
<dbReference type="Proteomes" id="UP001152798">
    <property type="component" value="Chromosome 6"/>
</dbReference>
<dbReference type="AlphaFoldDB" id="A0A9P0HN45"/>
<feature type="region of interest" description="Disordered" evidence="1">
    <location>
        <begin position="42"/>
        <end position="178"/>
    </location>
</feature>
<reference evidence="2" key="1">
    <citation type="submission" date="2022-01" db="EMBL/GenBank/DDBJ databases">
        <authorList>
            <person name="King R."/>
        </authorList>
    </citation>
    <scope>NUCLEOTIDE SEQUENCE</scope>
</reference>
<sequence>MENEAIPSMILTEPYQIRDSRDALGVRSWMMATGYDWRKLAKPIITNPPPSTPTHPPPHTNTPSNNNTPPHQNTYSHSPAPTPIPPTQKQNPTHPTSHTLTLKTTIPTPPPKPYSTSATNLPKKKYFPPQPLPPPRLTKKTTKQNPTSDLAHHAKSTPTHTTSLPQPITNTHLSDTNT</sequence>
<feature type="compositionally biased region" description="Low complexity" evidence="1">
    <location>
        <begin position="92"/>
        <end position="106"/>
    </location>
</feature>
<dbReference type="EMBL" id="OV725082">
    <property type="protein sequence ID" value="CAH1404945.1"/>
    <property type="molecule type" value="Genomic_DNA"/>
</dbReference>
<keyword evidence="3" id="KW-1185">Reference proteome</keyword>
<dbReference type="PRINTS" id="PR01217">
    <property type="entry name" value="PRICHEXTENSN"/>
</dbReference>
<feature type="compositionally biased region" description="Polar residues" evidence="1">
    <location>
        <begin position="156"/>
        <end position="178"/>
    </location>
</feature>